<proteinExistence type="predicted"/>
<sequence>MTGSREALGSFAISRHGLDRTWRLDGDGYLHTGTRGSFVESNAVRMTATYVGTHP</sequence>
<protein>
    <submittedName>
        <fullName evidence="1">Uncharacterized protein</fullName>
    </submittedName>
</protein>
<dbReference type="AlphaFoldDB" id="A0ABD5NU67"/>
<gene>
    <name evidence="1" type="ORF">ACFOUR_18230</name>
</gene>
<organism evidence="1 2">
    <name type="scientific">Halovivax cerinus</name>
    <dbReference type="NCBI Taxonomy" id="1487865"/>
    <lineage>
        <taxon>Archaea</taxon>
        <taxon>Methanobacteriati</taxon>
        <taxon>Methanobacteriota</taxon>
        <taxon>Stenosarchaea group</taxon>
        <taxon>Halobacteria</taxon>
        <taxon>Halobacteriales</taxon>
        <taxon>Natrialbaceae</taxon>
        <taxon>Halovivax</taxon>
    </lineage>
</organism>
<accession>A0ABD5NU67</accession>
<keyword evidence="2" id="KW-1185">Reference proteome</keyword>
<dbReference type="RefSeq" id="WP_256532571.1">
    <property type="nucleotide sequence ID" value="NZ_CP101824.1"/>
</dbReference>
<reference evidence="1 2" key="1">
    <citation type="journal article" date="2019" name="Int. J. Syst. Evol. Microbiol.">
        <title>The Global Catalogue of Microorganisms (GCM) 10K type strain sequencing project: providing services to taxonomists for standard genome sequencing and annotation.</title>
        <authorList>
            <consortium name="The Broad Institute Genomics Platform"/>
            <consortium name="The Broad Institute Genome Sequencing Center for Infectious Disease"/>
            <person name="Wu L."/>
            <person name="Ma J."/>
        </authorList>
    </citation>
    <scope>NUCLEOTIDE SEQUENCE [LARGE SCALE GENOMIC DNA]</scope>
    <source>
        <strain evidence="1 2">IBRC-M 10256</strain>
    </source>
</reference>
<name>A0ABD5NU67_9EURY</name>
<dbReference type="EMBL" id="JBHSAQ010000016">
    <property type="protein sequence ID" value="MFC3960293.1"/>
    <property type="molecule type" value="Genomic_DNA"/>
</dbReference>
<evidence type="ECO:0000313" key="1">
    <source>
        <dbReference type="EMBL" id="MFC3960293.1"/>
    </source>
</evidence>
<dbReference type="GeneID" id="73901666"/>
<evidence type="ECO:0000313" key="2">
    <source>
        <dbReference type="Proteomes" id="UP001595846"/>
    </source>
</evidence>
<dbReference type="Proteomes" id="UP001595846">
    <property type="component" value="Unassembled WGS sequence"/>
</dbReference>
<comment type="caution">
    <text evidence="1">The sequence shown here is derived from an EMBL/GenBank/DDBJ whole genome shotgun (WGS) entry which is preliminary data.</text>
</comment>